<proteinExistence type="predicted"/>
<dbReference type="OrthoDB" id="384721at2"/>
<evidence type="ECO:0000259" key="1">
    <source>
        <dbReference type="PROSITE" id="PS51704"/>
    </source>
</evidence>
<name>A0A3S8RYN8_9BACL</name>
<reference evidence="2 3" key="1">
    <citation type="submission" date="2018-11" db="EMBL/GenBank/DDBJ databases">
        <title>Genome sequencing of Paenibacillus lentus DSM25539(T).</title>
        <authorList>
            <person name="Kook J.-K."/>
            <person name="Park S.-N."/>
            <person name="Lim Y.K."/>
        </authorList>
    </citation>
    <scope>NUCLEOTIDE SEQUENCE [LARGE SCALE GENOMIC DNA]</scope>
    <source>
        <strain evidence="2 3">DSM 25539</strain>
    </source>
</reference>
<dbReference type="AlphaFoldDB" id="A0A3S8RYN8"/>
<feature type="domain" description="GP-PDE" evidence="1">
    <location>
        <begin position="3"/>
        <end position="240"/>
    </location>
</feature>
<accession>A0A3S8RYN8</accession>
<sequence length="241" mass="27359">MNNLCVAHRGFSSKAPENTMAAVHMAMQMPHVQWVEVDVQLSKDGIPILIHDFTLNRTTDGRGPVKEKTLEELKQLDAGSWKSRVFKGERLITLDEFLKGVCGRLRANIEIKTRGNMYPGIEEKVVAAIKRHRMEYDVVLTSFEPRILANIKELARGMRTGLIIEGRPKDLLLRLQLLRCSFLSISHRYLSADLASRAAKLGMTVMAWTIDDARTMRRVAALHEDILICTNRPDVWQDALL</sequence>
<dbReference type="EMBL" id="CP034248">
    <property type="protein sequence ID" value="AZK48029.1"/>
    <property type="molecule type" value="Genomic_DNA"/>
</dbReference>
<dbReference type="GO" id="GO:0008081">
    <property type="term" value="F:phosphoric diester hydrolase activity"/>
    <property type="evidence" value="ECO:0007669"/>
    <property type="project" value="InterPro"/>
</dbReference>
<protein>
    <submittedName>
        <fullName evidence="2">Glycerophosphodiester phosphodiesterase</fullName>
    </submittedName>
</protein>
<dbReference type="GO" id="GO:0006629">
    <property type="term" value="P:lipid metabolic process"/>
    <property type="evidence" value="ECO:0007669"/>
    <property type="project" value="InterPro"/>
</dbReference>
<dbReference type="Gene3D" id="3.20.20.190">
    <property type="entry name" value="Phosphatidylinositol (PI) phosphodiesterase"/>
    <property type="match status" value="1"/>
</dbReference>
<gene>
    <name evidence="2" type="ORF">EIM92_19180</name>
</gene>
<evidence type="ECO:0000313" key="3">
    <source>
        <dbReference type="Proteomes" id="UP000273145"/>
    </source>
</evidence>
<dbReference type="SUPFAM" id="SSF51695">
    <property type="entry name" value="PLC-like phosphodiesterases"/>
    <property type="match status" value="1"/>
</dbReference>
<dbReference type="KEGG" id="plen:EIM92_19180"/>
<organism evidence="2 3">
    <name type="scientific">Paenibacillus lentus</name>
    <dbReference type="NCBI Taxonomy" id="1338368"/>
    <lineage>
        <taxon>Bacteria</taxon>
        <taxon>Bacillati</taxon>
        <taxon>Bacillota</taxon>
        <taxon>Bacilli</taxon>
        <taxon>Bacillales</taxon>
        <taxon>Paenibacillaceae</taxon>
        <taxon>Paenibacillus</taxon>
    </lineage>
</organism>
<dbReference type="PANTHER" id="PTHR46211:SF14">
    <property type="entry name" value="GLYCEROPHOSPHODIESTER PHOSPHODIESTERASE"/>
    <property type="match status" value="1"/>
</dbReference>
<dbReference type="InterPro" id="IPR030395">
    <property type="entry name" value="GP_PDE_dom"/>
</dbReference>
<dbReference type="Pfam" id="PF03009">
    <property type="entry name" value="GDPD"/>
    <property type="match status" value="1"/>
</dbReference>
<dbReference type="PROSITE" id="PS51704">
    <property type="entry name" value="GP_PDE"/>
    <property type="match status" value="1"/>
</dbReference>
<keyword evidence="3" id="KW-1185">Reference proteome</keyword>
<dbReference type="RefSeq" id="WP_125084194.1">
    <property type="nucleotide sequence ID" value="NZ_CP034248.1"/>
</dbReference>
<dbReference type="InterPro" id="IPR017946">
    <property type="entry name" value="PLC-like_Pdiesterase_TIM-brl"/>
</dbReference>
<dbReference type="Proteomes" id="UP000273145">
    <property type="component" value="Chromosome"/>
</dbReference>
<dbReference type="PANTHER" id="PTHR46211">
    <property type="entry name" value="GLYCEROPHOSPHORYL DIESTER PHOSPHODIESTERASE"/>
    <property type="match status" value="1"/>
</dbReference>
<evidence type="ECO:0000313" key="2">
    <source>
        <dbReference type="EMBL" id="AZK48029.1"/>
    </source>
</evidence>